<dbReference type="Gene3D" id="4.10.280.10">
    <property type="entry name" value="Helix-loop-helix DNA-binding domain"/>
    <property type="match status" value="1"/>
</dbReference>
<gene>
    <name evidence="9" type="primary">LOC104601743</name>
</gene>
<dbReference type="OMA" id="NSVEGCI"/>
<sequence>MADTYDQACSSPPPPSSFSHSLPPPPSRPAVEKSDEISLFLHQLLQSSSSSVCMPDRTKEISFSSPLPLPHPPPPGFFSSHPQSTSNALPGGYQLPPCGSSFLLPPSCDFRVRDGTSTAESSGAADFSSLILSSSSFCLPDEAKETATTTTSARTGDCDAVIATVKRRKSPLDNDLDDYECESEEGLEASEGPSKPVPPRTSSSYSSSKRSRAAEVHNLSEKRRRSRINEKMKALQNLIPNSNKTDKASMLDEAIEYLKQLQLQVQMLSMKNGLVLHPMYLPGVLQPIPLPQVPININEGSTSRMSNQLTSSYQPIDLSTMANITNSETSFATESSIQAYHGPLLLSTSSKEIYRESILPPQQISTSRSVKNLSAHRHFDAQGLGNNSQLGCMSRSERSEDVLSKDVNDNKIFIQRPHGTDTRIVSNDKGNTKMPNY</sequence>
<evidence type="ECO:0000256" key="4">
    <source>
        <dbReference type="ARBA" id="ARBA00023163"/>
    </source>
</evidence>
<dbReference type="InterPro" id="IPR011598">
    <property type="entry name" value="bHLH_dom"/>
</dbReference>
<dbReference type="FunCoup" id="A0A1U8ALD8">
    <property type="interactions" value="162"/>
</dbReference>
<dbReference type="GO" id="GO:0005634">
    <property type="term" value="C:nucleus"/>
    <property type="evidence" value="ECO:0000318"/>
    <property type="project" value="GO_Central"/>
</dbReference>
<dbReference type="GeneID" id="104601743"/>
<feature type="compositionally biased region" description="Pro residues" evidence="6">
    <location>
        <begin position="67"/>
        <end position="76"/>
    </location>
</feature>
<dbReference type="eggNOG" id="ENOG502QVNY">
    <property type="taxonomic scope" value="Eukaryota"/>
</dbReference>
<keyword evidence="3" id="KW-0238">DNA-binding</keyword>
<evidence type="ECO:0000256" key="1">
    <source>
        <dbReference type="ARBA" id="ARBA00004123"/>
    </source>
</evidence>
<feature type="domain" description="BHLH" evidence="7">
    <location>
        <begin position="212"/>
        <end position="261"/>
    </location>
</feature>
<feature type="region of interest" description="Disordered" evidence="6">
    <location>
        <begin position="1"/>
        <end position="34"/>
    </location>
</feature>
<evidence type="ECO:0000256" key="6">
    <source>
        <dbReference type="SAM" id="MobiDB-lite"/>
    </source>
</evidence>
<comment type="subcellular location">
    <subcellularLocation>
        <location evidence="1">Nucleus</location>
    </subcellularLocation>
</comment>
<protein>
    <submittedName>
        <fullName evidence="9">Transcription factor SPATULA-like isoform X1</fullName>
    </submittedName>
</protein>
<evidence type="ECO:0000313" key="9">
    <source>
        <dbReference type="RefSeq" id="XP_010263501.1"/>
    </source>
</evidence>
<dbReference type="OrthoDB" id="690068at2759"/>
<feature type="region of interest" description="Disordered" evidence="6">
    <location>
        <begin position="61"/>
        <end position="92"/>
    </location>
</feature>
<dbReference type="GO" id="GO:0003677">
    <property type="term" value="F:DNA binding"/>
    <property type="evidence" value="ECO:0007669"/>
    <property type="project" value="UniProtKB-KW"/>
</dbReference>
<dbReference type="RefSeq" id="XP_010263501.1">
    <property type="nucleotide sequence ID" value="XM_010265199.2"/>
</dbReference>
<dbReference type="InterPro" id="IPR031066">
    <property type="entry name" value="bHLH_ALC-like_plant"/>
</dbReference>
<dbReference type="SUPFAM" id="SSF47459">
    <property type="entry name" value="HLH, helix-loop-helix DNA-binding domain"/>
    <property type="match status" value="1"/>
</dbReference>
<dbReference type="KEGG" id="nnu:104601743"/>
<evidence type="ECO:0000256" key="3">
    <source>
        <dbReference type="ARBA" id="ARBA00023125"/>
    </source>
</evidence>
<proteinExistence type="predicted"/>
<feature type="compositionally biased region" description="Pro residues" evidence="6">
    <location>
        <begin position="11"/>
        <end position="28"/>
    </location>
</feature>
<evidence type="ECO:0000256" key="2">
    <source>
        <dbReference type="ARBA" id="ARBA00023015"/>
    </source>
</evidence>
<feature type="region of interest" description="Disordered" evidence="6">
    <location>
        <begin position="172"/>
        <end position="227"/>
    </location>
</feature>
<keyword evidence="2" id="KW-0805">Transcription regulation</keyword>
<dbReference type="GO" id="GO:0046983">
    <property type="term" value="F:protein dimerization activity"/>
    <property type="evidence" value="ECO:0007669"/>
    <property type="project" value="InterPro"/>
</dbReference>
<keyword evidence="4" id="KW-0804">Transcription</keyword>
<evidence type="ECO:0000313" key="8">
    <source>
        <dbReference type="Proteomes" id="UP000189703"/>
    </source>
</evidence>
<dbReference type="AlphaFoldDB" id="A0A1U8ALD8"/>
<feature type="compositionally biased region" description="Basic and acidic residues" evidence="6">
    <location>
        <begin position="212"/>
        <end position="227"/>
    </location>
</feature>
<evidence type="ECO:0000259" key="7">
    <source>
        <dbReference type="PROSITE" id="PS50888"/>
    </source>
</evidence>
<evidence type="ECO:0000256" key="5">
    <source>
        <dbReference type="ARBA" id="ARBA00023242"/>
    </source>
</evidence>
<reference evidence="9" key="1">
    <citation type="submission" date="2025-08" db="UniProtKB">
        <authorList>
            <consortium name="RefSeq"/>
        </authorList>
    </citation>
    <scope>IDENTIFICATION</scope>
</reference>
<dbReference type="Pfam" id="PF00010">
    <property type="entry name" value="HLH"/>
    <property type="match status" value="1"/>
</dbReference>
<keyword evidence="8" id="KW-1185">Reference proteome</keyword>
<keyword evidence="5" id="KW-0539">Nucleus</keyword>
<dbReference type="FunFam" id="4.10.280.10:FF:000004">
    <property type="entry name" value="Basic helix-loop-helix transcription factor"/>
    <property type="match status" value="1"/>
</dbReference>
<dbReference type="InterPro" id="IPR036638">
    <property type="entry name" value="HLH_DNA-bd_sf"/>
</dbReference>
<dbReference type="InterPro" id="IPR047265">
    <property type="entry name" value="PIF1-like_bHLH"/>
</dbReference>
<feature type="compositionally biased region" description="Acidic residues" evidence="6">
    <location>
        <begin position="174"/>
        <end position="188"/>
    </location>
</feature>
<dbReference type="PANTHER" id="PTHR45855:SF73">
    <property type="entry name" value="TRANSCRIPTION FACTOR SPATULA"/>
    <property type="match status" value="1"/>
</dbReference>
<name>A0A1U8ALD8_NELNU</name>
<dbReference type="PROSITE" id="PS50888">
    <property type="entry name" value="BHLH"/>
    <property type="match status" value="1"/>
</dbReference>
<dbReference type="PANTHER" id="PTHR45855">
    <property type="entry name" value="TRANSCRIPTION FACTOR PIF1-RELATED"/>
    <property type="match status" value="1"/>
</dbReference>
<dbReference type="SMART" id="SM00353">
    <property type="entry name" value="HLH"/>
    <property type="match status" value="1"/>
</dbReference>
<dbReference type="InParanoid" id="A0A1U8ALD8"/>
<dbReference type="CDD" id="cd11445">
    <property type="entry name" value="bHLH_AtPIF_like"/>
    <property type="match status" value="1"/>
</dbReference>
<accession>A0A1U8ALD8</accession>
<organism evidence="8 9">
    <name type="scientific">Nelumbo nucifera</name>
    <name type="common">Sacred lotus</name>
    <dbReference type="NCBI Taxonomy" id="4432"/>
    <lineage>
        <taxon>Eukaryota</taxon>
        <taxon>Viridiplantae</taxon>
        <taxon>Streptophyta</taxon>
        <taxon>Embryophyta</taxon>
        <taxon>Tracheophyta</taxon>
        <taxon>Spermatophyta</taxon>
        <taxon>Magnoliopsida</taxon>
        <taxon>Proteales</taxon>
        <taxon>Nelumbonaceae</taxon>
        <taxon>Nelumbo</taxon>
    </lineage>
</organism>
<dbReference type="Proteomes" id="UP000189703">
    <property type="component" value="Unplaced"/>
</dbReference>